<dbReference type="EMBL" id="HE573021">
    <property type="protein sequence ID" value="CCC48107.1"/>
    <property type="molecule type" value="Genomic_DNA"/>
</dbReference>
<proteinExistence type="predicted"/>
<organism evidence="2">
    <name type="scientific">Trypanosoma vivax (strain Y486)</name>
    <dbReference type="NCBI Taxonomy" id="1055687"/>
    <lineage>
        <taxon>Eukaryota</taxon>
        <taxon>Discoba</taxon>
        <taxon>Euglenozoa</taxon>
        <taxon>Kinetoplastea</taxon>
        <taxon>Metakinetoplastina</taxon>
        <taxon>Trypanosomatida</taxon>
        <taxon>Trypanosomatidae</taxon>
        <taxon>Trypanosoma</taxon>
        <taxon>Duttonella</taxon>
    </lineage>
</organism>
<reference evidence="2" key="1">
    <citation type="journal article" date="2012" name="Proc. Natl. Acad. Sci. U.S.A.">
        <title>Antigenic diversity is generated by distinct evolutionary mechanisms in African trypanosome species.</title>
        <authorList>
            <person name="Jackson A.P."/>
            <person name="Berry A."/>
            <person name="Aslett M."/>
            <person name="Allison H.C."/>
            <person name="Burton P."/>
            <person name="Vavrova-Anderson J."/>
            <person name="Brown R."/>
            <person name="Browne H."/>
            <person name="Corton N."/>
            <person name="Hauser H."/>
            <person name="Gamble J."/>
            <person name="Gilderthorp R."/>
            <person name="Marcello L."/>
            <person name="McQuillan J."/>
            <person name="Otto T.D."/>
            <person name="Quail M.A."/>
            <person name="Sanders M.J."/>
            <person name="van Tonder A."/>
            <person name="Ginger M.L."/>
            <person name="Field M.C."/>
            <person name="Barry J.D."/>
            <person name="Hertz-Fowler C."/>
            <person name="Berriman M."/>
        </authorList>
    </citation>
    <scope>NUCLEOTIDE SEQUENCE</scope>
    <source>
        <strain evidence="2">Y486</strain>
    </source>
</reference>
<name>G0TVZ1_TRYVY</name>
<evidence type="ECO:0008006" key="3">
    <source>
        <dbReference type="Google" id="ProtNLM"/>
    </source>
</evidence>
<evidence type="ECO:0000256" key="1">
    <source>
        <dbReference type="SAM" id="MobiDB-lite"/>
    </source>
</evidence>
<gene>
    <name evidence="2" type="ORF">TVY486_0503080</name>
</gene>
<evidence type="ECO:0000313" key="2">
    <source>
        <dbReference type="EMBL" id="CCC48107.1"/>
    </source>
</evidence>
<protein>
    <recommendedName>
        <fullName evidence="3">EF-hand domain-containing protein</fullName>
    </recommendedName>
</protein>
<feature type="compositionally biased region" description="Low complexity" evidence="1">
    <location>
        <begin position="276"/>
        <end position="285"/>
    </location>
</feature>
<sequence>MHATVVTNVGLLVDAVIVERCLDEGELIQQEMHTISSLESGRRPSHSVTPVCSTMFSARSGSICSAATIHSPLSTTLCGMNNALLFKHGACTGGATRTATGADSQQCTMQSVIDDDVHYECRAVKRPLPQRVFHLFDVLPFGLMAPSSVFSVVGRHTNRGLVVGVTVDGLYMVRPYESERPLQLVGYNTKPKKAQLEYLDKISKISSSPAVLGEIASFMEVAQHVTQLKKKYVEKNEESSESLKISGPDNQPPYDPDSGKAEETGSDDDSSDDHGSSASDSSSSSTYTFVGMEFWALKDLQLPPQLAVHDPVPPLRVGSRVVARRFACGETLHIARVCAVSYDVSYTLRYESDNAVDVGVLHNDVHLLDDSEAEQCTVRDSVIIALHKQVKAMIIECCGNENYRVILDENPGHALEITRRHIVFITPLLKEALYADPQILQWFRDLDHSGTGVVMWKDVRHFILEWETFGKQLSFQKLGEVQRDLCIRKGHVESQLMKKVPMQQEDMLLRYPEFEYIMLRVGNML</sequence>
<accession>G0TVZ1</accession>
<dbReference type="OMA" id="VEAYECG"/>
<dbReference type="VEuPathDB" id="TriTrypDB:TvY486_0503080"/>
<dbReference type="AlphaFoldDB" id="G0TVZ1"/>
<feature type="region of interest" description="Disordered" evidence="1">
    <location>
        <begin position="239"/>
        <end position="285"/>
    </location>
</feature>